<dbReference type="RefSeq" id="WP_092499632.1">
    <property type="nucleotide sequence ID" value="NZ_FOFG01000023.1"/>
</dbReference>
<evidence type="ECO:0000313" key="2">
    <source>
        <dbReference type="EMBL" id="SER52214.1"/>
    </source>
</evidence>
<evidence type="ECO:0000313" key="3">
    <source>
        <dbReference type="Proteomes" id="UP000199647"/>
    </source>
</evidence>
<organism evidence="2 3">
    <name type="scientific">Faunimonas pinastri</name>
    <dbReference type="NCBI Taxonomy" id="1855383"/>
    <lineage>
        <taxon>Bacteria</taxon>
        <taxon>Pseudomonadati</taxon>
        <taxon>Pseudomonadota</taxon>
        <taxon>Alphaproteobacteria</taxon>
        <taxon>Hyphomicrobiales</taxon>
        <taxon>Afifellaceae</taxon>
        <taxon>Faunimonas</taxon>
    </lineage>
</organism>
<feature type="domain" description="DUF4332" evidence="1">
    <location>
        <begin position="11"/>
        <end position="128"/>
    </location>
</feature>
<proteinExistence type="predicted"/>
<dbReference type="Pfam" id="PF14229">
    <property type="entry name" value="DUF4332"/>
    <property type="match status" value="1"/>
</dbReference>
<protein>
    <recommendedName>
        <fullName evidence="1">DUF4332 domain-containing protein</fullName>
    </recommendedName>
</protein>
<evidence type="ECO:0000259" key="1">
    <source>
        <dbReference type="Pfam" id="PF14229"/>
    </source>
</evidence>
<dbReference type="InterPro" id="IPR025567">
    <property type="entry name" value="DUF4332"/>
</dbReference>
<dbReference type="AlphaFoldDB" id="A0A1H9PVG4"/>
<sequence>MPSYSIADMESVGAFYASKLKAVGIRSTTALLARSETPRARKQLAEETGIPESDILRWANVADLMRVRGIAVGYAELLRAAGVDTVKALKRRNPANVVAKMTEMNDRMRLVTLLPSQQRVARWIDEAQILEPMISYREKKASAPRQD</sequence>
<keyword evidence="3" id="KW-1185">Reference proteome</keyword>
<accession>A0A1H9PVG4</accession>
<gene>
    <name evidence="2" type="ORF">SAMN05216548_1237</name>
</gene>
<name>A0A1H9PVG4_9HYPH</name>
<dbReference type="Gene3D" id="1.10.150.20">
    <property type="entry name" value="5' to 3' exonuclease, C-terminal subdomain"/>
    <property type="match status" value="2"/>
</dbReference>
<dbReference type="OrthoDB" id="9794786at2"/>
<dbReference type="STRING" id="1855383.SAMN05216548_1237"/>
<dbReference type="Proteomes" id="UP000199647">
    <property type="component" value="Unassembled WGS sequence"/>
</dbReference>
<dbReference type="EMBL" id="FOFG01000023">
    <property type="protein sequence ID" value="SER52214.1"/>
    <property type="molecule type" value="Genomic_DNA"/>
</dbReference>
<reference evidence="2 3" key="1">
    <citation type="submission" date="2016-10" db="EMBL/GenBank/DDBJ databases">
        <authorList>
            <person name="de Groot N.N."/>
        </authorList>
    </citation>
    <scope>NUCLEOTIDE SEQUENCE [LARGE SCALE GENOMIC DNA]</scope>
    <source>
        <strain evidence="2 3">A52C2</strain>
    </source>
</reference>